<comment type="caution">
    <text evidence="1">The sequence shown here is derived from an EMBL/GenBank/DDBJ whole genome shotgun (WGS) entry which is preliminary data.</text>
</comment>
<evidence type="ECO:0000313" key="1">
    <source>
        <dbReference type="EMBL" id="CAG8810184.1"/>
    </source>
</evidence>
<keyword evidence="2" id="KW-1185">Reference proteome</keyword>
<gene>
    <name evidence="1" type="ORF">RPERSI_LOCUS23030</name>
</gene>
<accession>A0ACA9RVU0</accession>
<protein>
    <submittedName>
        <fullName evidence="1">33014_t:CDS:1</fullName>
    </submittedName>
</protein>
<evidence type="ECO:0000313" key="2">
    <source>
        <dbReference type="Proteomes" id="UP000789920"/>
    </source>
</evidence>
<organism evidence="1 2">
    <name type="scientific">Racocetra persica</name>
    <dbReference type="NCBI Taxonomy" id="160502"/>
    <lineage>
        <taxon>Eukaryota</taxon>
        <taxon>Fungi</taxon>
        <taxon>Fungi incertae sedis</taxon>
        <taxon>Mucoromycota</taxon>
        <taxon>Glomeromycotina</taxon>
        <taxon>Glomeromycetes</taxon>
        <taxon>Diversisporales</taxon>
        <taxon>Gigasporaceae</taxon>
        <taxon>Racocetra</taxon>
    </lineage>
</organism>
<sequence>MASVRAASIDWSKLTVTLGLKKETITALQAFRKRNDEAKRVVSALKQQKTDIDFENYRNILKNKAIVNEAENVLKQFKPTKVDLEAQLKIVETFEKKAIDYAKKTVDKVDTELRDLQATLTNMEQTRPFKDISVDELVKAKPELNDIVEKMVKKGRWTFCNTRYPYDYMKFAEKLNVLRSGMLYETDRCQKVRRRGNGRDWISLRVYRYIKFSDRRLYNDNCKYE</sequence>
<name>A0ACA9RVU0_9GLOM</name>
<proteinExistence type="predicted"/>
<dbReference type="EMBL" id="CAJVQC010070980">
    <property type="protein sequence ID" value="CAG8810184.1"/>
    <property type="molecule type" value="Genomic_DNA"/>
</dbReference>
<reference evidence="1" key="1">
    <citation type="submission" date="2021-06" db="EMBL/GenBank/DDBJ databases">
        <authorList>
            <person name="Kallberg Y."/>
            <person name="Tangrot J."/>
            <person name="Rosling A."/>
        </authorList>
    </citation>
    <scope>NUCLEOTIDE SEQUENCE</scope>
    <source>
        <strain evidence="1">MA461A</strain>
    </source>
</reference>
<feature type="non-terminal residue" evidence="1">
    <location>
        <position position="225"/>
    </location>
</feature>
<dbReference type="Proteomes" id="UP000789920">
    <property type="component" value="Unassembled WGS sequence"/>
</dbReference>